<evidence type="ECO:0000313" key="2">
    <source>
        <dbReference type="EMBL" id="MFB2837578.1"/>
    </source>
</evidence>
<dbReference type="InterPro" id="IPR035093">
    <property type="entry name" value="RelE/ParE_toxin_dom_sf"/>
</dbReference>
<protein>
    <submittedName>
        <fullName evidence="2">Type II toxin-antitoxin system YafQ family toxin</fullName>
    </submittedName>
</protein>
<evidence type="ECO:0000313" key="3">
    <source>
        <dbReference type="Proteomes" id="UP001576780"/>
    </source>
</evidence>
<dbReference type="Pfam" id="PF05016">
    <property type="entry name" value="ParE_toxin"/>
    <property type="match status" value="1"/>
</dbReference>
<comment type="caution">
    <text evidence="2">The sequence shown here is derived from an EMBL/GenBank/DDBJ whole genome shotgun (WGS) entry which is preliminary data.</text>
</comment>
<accession>A0ABV4WR66</accession>
<name>A0ABV4WR66_9CYAN</name>
<keyword evidence="1" id="KW-1277">Toxin-antitoxin system</keyword>
<organism evidence="2 3">
    <name type="scientific">Floridaenema evergladense BLCC-F167</name>
    <dbReference type="NCBI Taxonomy" id="3153639"/>
    <lineage>
        <taxon>Bacteria</taxon>
        <taxon>Bacillati</taxon>
        <taxon>Cyanobacteriota</taxon>
        <taxon>Cyanophyceae</taxon>
        <taxon>Oscillatoriophycideae</taxon>
        <taxon>Aerosakkonematales</taxon>
        <taxon>Aerosakkonemataceae</taxon>
        <taxon>Floridanema</taxon>
        <taxon>Floridanema evergladense</taxon>
    </lineage>
</organism>
<dbReference type="RefSeq" id="WP_413279921.1">
    <property type="nucleotide sequence ID" value="NZ_JBHFNT010000216.1"/>
</dbReference>
<dbReference type="Gene3D" id="3.30.2310.20">
    <property type="entry name" value="RelE-like"/>
    <property type="match status" value="1"/>
</dbReference>
<sequence length="93" mass="10929">MKKITWTPKSIRNFKSLVRRNPQLRLLIEETLRILASDPFYPTLRTHKLQGDLSNVWSCSIDYSYRILFKFVTDADGEDAILLIKIGDHDEVY</sequence>
<keyword evidence="3" id="KW-1185">Reference proteome</keyword>
<dbReference type="EMBL" id="JBHFNT010000216">
    <property type="protein sequence ID" value="MFB2837578.1"/>
    <property type="molecule type" value="Genomic_DNA"/>
</dbReference>
<dbReference type="SUPFAM" id="SSF143011">
    <property type="entry name" value="RelE-like"/>
    <property type="match status" value="1"/>
</dbReference>
<reference evidence="2 3" key="1">
    <citation type="submission" date="2024-09" db="EMBL/GenBank/DDBJ databases">
        <title>Floridaenema gen nov. (Aerosakkonemataceae, Aerosakkonematales ord. nov., Cyanobacteria) from benthic tropical and subtropical fresh waters, with the description of four new species.</title>
        <authorList>
            <person name="Moretto J.A."/>
            <person name="Berthold D.E."/>
            <person name="Lefler F.W."/>
            <person name="Huang I.-S."/>
            <person name="Laughinghouse H. IV."/>
        </authorList>
    </citation>
    <scope>NUCLEOTIDE SEQUENCE [LARGE SCALE GENOMIC DNA]</scope>
    <source>
        <strain evidence="2 3">BLCC-F167</strain>
    </source>
</reference>
<gene>
    <name evidence="2" type="ORF">ACE1CA_23865</name>
</gene>
<dbReference type="Proteomes" id="UP001576780">
    <property type="component" value="Unassembled WGS sequence"/>
</dbReference>
<evidence type="ECO:0000256" key="1">
    <source>
        <dbReference type="ARBA" id="ARBA00022649"/>
    </source>
</evidence>
<proteinExistence type="predicted"/>
<dbReference type="InterPro" id="IPR007712">
    <property type="entry name" value="RelE/ParE_toxin"/>
</dbReference>
<dbReference type="NCBIfam" id="TIGR02385">
    <property type="entry name" value="RelE_StbE"/>
    <property type="match status" value="1"/>
</dbReference>